<sequence length="502" mass="55893">MESISSGMNYLKRRFSSQDLADEEKPTPTQAQHSSVQSGPPTVIPFSLAGLANKVSSTISAPTSPARSQQSMYSQVQGLTKNLMNAATSSLSSAVPHGPHKCILIIDDHHIDWSKYFRNNRTGLQLRIEQASFRELHLCCYPNTECVVEIFVPGREPRSFRPDFVMIRQVANSERGDYTNVVAALLKSGVATLNGPKTTCEFLNKNLMFSSLRKLAHATGPNALHFIERIYYPSFRHFNEISHFPLVVTVGHAIHGFNKIKVDNKQQLWDLEGILRCRESVEVTTEPFIDAKYDIHLQKIGEETKAFIRRSISGNWKSNMGSAMLEQVALTSRHKHWIKCISDAFNGMEIMSIDIIVSKDGGEVIYDVNDVITLFGESQEEDRRSVTWLIQSYLIKTATSENIDMSDIDTNDSTSVMTKLHAHRPNTADRSVNSGIAGPTNGAIHVRTSPIENRSNGPPPRPIRQPSVKERDVAAAQDGQHQGDDTMGQLKRTFAGIFGDVS</sequence>
<dbReference type="PANTHER" id="PTHR10841">
    <property type="entry name" value="SYNAPSIN"/>
    <property type="match status" value="1"/>
</dbReference>
<dbReference type="InterPro" id="IPR020898">
    <property type="entry name" value="Synapsin_ATP-bd_dom"/>
</dbReference>
<evidence type="ECO:0000313" key="8">
    <source>
        <dbReference type="EMBL" id="MFH4973296.1"/>
    </source>
</evidence>
<feature type="region of interest" description="Disordered" evidence="5">
    <location>
        <begin position="423"/>
        <end position="489"/>
    </location>
</feature>
<protein>
    <recommendedName>
        <fullName evidence="10">Synapsin</fullName>
    </recommendedName>
</protein>
<dbReference type="EMBL" id="JBGFUD010000001">
    <property type="protein sequence ID" value="MFH4973296.1"/>
    <property type="molecule type" value="Genomic_DNA"/>
</dbReference>
<evidence type="ECO:0000256" key="3">
    <source>
        <dbReference type="ARBA" id="ARBA00023018"/>
    </source>
</evidence>
<evidence type="ECO:0000313" key="9">
    <source>
        <dbReference type="Proteomes" id="UP001608902"/>
    </source>
</evidence>
<name>A0ABD6E2H0_9BILA</name>
<evidence type="ECO:0008006" key="10">
    <source>
        <dbReference type="Google" id="ProtNLM"/>
    </source>
</evidence>
<dbReference type="Proteomes" id="UP001608902">
    <property type="component" value="Unassembled WGS sequence"/>
</dbReference>
<reference evidence="8 9" key="1">
    <citation type="submission" date="2024-08" db="EMBL/GenBank/DDBJ databases">
        <title>Gnathostoma spinigerum genome.</title>
        <authorList>
            <person name="Gonzalez-Bertolin B."/>
            <person name="Monzon S."/>
            <person name="Zaballos A."/>
            <person name="Jimenez P."/>
            <person name="Dekumyoy P."/>
            <person name="Varona S."/>
            <person name="Cuesta I."/>
            <person name="Sumanam S."/>
            <person name="Adisakwattana P."/>
            <person name="Gasser R.B."/>
            <person name="Hernandez-Gonzalez A."/>
            <person name="Young N.D."/>
            <person name="Perteguer M.J."/>
        </authorList>
    </citation>
    <scope>NUCLEOTIDE SEQUENCE [LARGE SCALE GENOMIC DNA]</scope>
    <source>
        <strain evidence="8">AL3</strain>
        <tissue evidence="8">Liver</tissue>
    </source>
</reference>
<dbReference type="Pfam" id="PF02750">
    <property type="entry name" value="Synapsin_C"/>
    <property type="match status" value="1"/>
</dbReference>
<dbReference type="SUPFAM" id="SSF52440">
    <property type="entry name" value="PreATP-grasp domain"/>
    <property type="match status" value="1"/>
</dbReference>
<accession>A0ABD6E2H0</accession>
<dbReference type="InterPro" id="IPR001359">
    <property type="entry name" value="Synapsin"/>
</dbReference>
<evidence type="ECO:0000256" key="1">
    <source>
        <dbReference type="ARBA" id="ARBA00008243"/>
    </source>
</evidence>
<organism evidence="8 9">
    <name type="scientific">Gnathostoma spinigerum</name>
    <dbReference type="NCBI Taxonomy" id="75299"/>
    <lineage>
        <taxon>Eukaryota</taxon>
        <taxon>Metazoa</taxon>
        <taxon>Ecdysozoa</taxon>
        <taxon>Nematoda</taxon>
        <taxon>Chromadorea</taxon>
        <taxon>Rhabditida</taxon>
        <taxon>Spirurina</taxon>
        <taxon>Gnathostomatomorpha</taxon>
        <taxon>Gnathostomatoidea</taxon>
        <taxon>Gnathostomatidae</taxon>
        <taxon>Gnathostoma</taxon>
    </lineage>
</organism>
<dbReference type="GO" id="GO:0045202">
    <property type="term" value="C:synapse"/>
    <property type="evidence" value="ECO:0007669"/>
    <property type="project" value="UniProtKB-SubCell"/>
</dbReference>
<dbReference type="InterPro" id="IPR016185">
    <property type="entry name" value="PreATP-grasp_dom_sf"/>
</dbReference>
<feature type="domain" description="Synapsin pre-ATP-grasp" evidence="6">
    <location>
        <begin position="100"/>
        <end position="190"/>
    </location>
</feature>
<proteinExistence type="inferred from homology"/>
<dbReference type="Gene3D" id="3.30.470.20">
    <property type="entry name" value="ATP-grasp fold, B domain"/>
    <property type="match status" value="1"/>
</dbReference>
<dbReference type="Pfam" id="PF02078">
    <property type="entry name" value="Synapsin"/>
    <property type="match status" value="1"/>
</dbReference>
<dbReference type="Gene3D" id="3.30.1490.20">
    <property type="entry name" value="ATP-grasp fold, A domain"/>
    <property type="match status" value="1"/>
</dbReference>
<evidence type="ECO:0000256" key="4">
    <source>
        <dbReference type="ARBA" id="ARBA00034103"/>
    </source>
</evidence>
<comment type="subcellular location">
    <subcellularLocation>
        <location evidence="4">Synapse</location>
    </subcellularLocation>
</comment>
<dbReference type="AlphaFoldDB" id="A0ABD6E2H0"/>
<dbReference type="Gene3D" id="3.40.50.20">
    <property type="match status" value="1"/>
</dbReference>
<gene>
    <name evidence="8" type="ORF">AB6A40_000005</name>
</gene>
<evidence type="ECO:0000256" key="2">
    <source>
        <dbReference type="ARBA" id="ARBA00022553"/>
    </source>
</evidence>
<feature type="compositionally biased region" description="Polar residues" evidence="5">
    <location>
        <begin position="27"/>
        <end position="39"/>
    </location>
</feature>
<evidence type="ECO:0000259" key="7">
    <source>
        <dbReference type="Pfam" id="PF02750"/>
    </source>
</evidence>
<evidence type="ECO:0000256" key="5">
    <source>
        <dbReference type="SAM" id="MobiDB-lite"/>
    </source>
</evidence>
<comment type="similarity">
    <text evidence="1">Belongs to the synapsin family.</text>
</comment>
<keyword evidence="2" id="KW-0597">Phosphoprotein</keyword>
<feature type="domain" description="Synapsin ATP-binding" evidence="7">
    <location>
        <begin position="200"/>
        <end position="392"/>
    </location>
</feature>
<keyword evidence="3" id="KW-0770">Synapse</keyword>
<dbReference type="InterPro" id="IPR020897">
    <property type="entry name" value="Synapsin_pre-ATP-grasp_dom"/>
</dbReference>
<keyword evidence="9" id="KW-1185">Reference proteome</keyword>
<dbReference type="PANTHER" id="PTHR10841:SF17">
    <property type="entry name" value="SYNAPSIN"/>
    <property type="match status" value="1"/>
</dbReference>
<dbReference type="InterPro" id="IPR013815">
    <property type="entry name" value="ATP_grasp_subdomain_1"/>
</dbReference>
<evidence type="ECO:0000259" key="6">
    <source>
        <dbReference type="Pfam" id="PF02078"/>
    </source>
</evidence>
<feature type="region of interest" description="Disordered" evidence="5">
    <location>
        <begin position="15"/>
        <end position="39"/>
    </location>
</feature>
<dbReference type="SUPFAM" id="SSF56059">
    <property type="entry name" value="Glutathione synthetase ATP-binding domain-like"/>
    <property type="match status" value="1"/>
</dbReference>
<dbReference type="PRINTS" id="PR01368">
    <property type="entry name" value="SYNAPSIN"/>
</dbReference>
<comment type="caution">
    <text evidence="8">The sequence shown here is derived from an EMBL/GenBank/DDBJ whole genome shotgun (WGS) entry which is preliminary data.</text>
</comment>
<dbReference type="FunFam" id="3.30.470.20:FF:000059">
    <property type="entry name" value="Synapsin-3"/>
    <property type="match status" value="1"/>
</dbReference>